<comment type="catalytic activity">
    <reaction evidence="7 8">
        <text>7,8-dihydroneopterin 3'-triphosphate + H2O = 6-carboxy-5,6,7,8-tetrahydropterin + triphosphate + acetaldehyde + 2 H(+)</text>
        <dbReference type="Rhea" id="RHEA:27966"/>
        <dbReference type="ChEBI" id="CHEBI:15343"/>
        <dbReference type="ChEBI" id="CHEBI:15377"/>
        <dbReference type="ChEBI" id="CHEBI:15378"/>
        <dbReference type="ChEBI" id="CHEBI:18036"/>
        <dbReference type="ChEBI" id="CHEBI:58462"/>
        <dbReference type="ChEBI" id="CHEBI:61032"/>
        <dbReference type="EC" id="4.1.2.50"/>
    </reaction>
</comment>
<comment type="caution">
    <text evidence="9">The sequence shown here is derived from an EMBL/GenBank/DDBJ whole genome shotgun (WGS) entry which is preliminary data.</text>
</comment>
<accession>A0ABW6SP14</accession>
<dbReference type="PANTHER" id="PTHR12589:SF7">
    <property type="entry name" value="6-PYRUVOYL TETRAHYDROBIOPTERIN SYNTHASE"/>
    <property type="match status" value="1"/>
</dbReference>
<dbReference type="SUPFAM" id="SSF55620">
    <property type="entry name" value="Tetrahydrobiopterin biosynthesis enzymes-like"/>
    <property type="match status" value="1"/>
</dbReference>
<comment type="cofactor">
    <cofactor evidence="8">
        <name>Zn(2+)</name>
        <dbReference type="ChEBI" id="CHEBI:29105"/>
    </cofactor>
    <text evidence="8">Binds 1 zinc ion per subunit.</text>
</comment>
<dbReference type="NCBIfam" id="TIGR03367">
    <property type="entry name" value="queuosine_QueD"/>
    <property type="match status" value="1"/>
</dbReference>
<evidence type="ECO:0000313" key="10">
    <source>
        <dbReference type="Proteomes" id="UP001602013"/>
    </source>
</evidence>
<dbReference type="PANTHER" id="PTHR12589">
    <property type="entry name" value="PYRUVOYL TETRAHYDROBIOPTERIN SYNTHASE"/>
    <property type="match status" value="1"/>
</dbReference>
<comment type="similarity">
    <text evidence="2 8">Belongs to the PTPS family. QueD subfamily.</text>
</comment>
<comment type="pathway">
    <text evidence="1 8">Purine metabolism; 7-cyano-7-deazaguanine biosynthesis.</text>
</comment>
<keyword evidence="10" id="KW-1185">Reference proteome</keyword>
<dbReference type="Pfam" id="PF01242">
    <property type="entry name" value="PTPS"/>
    <property type="match status" value="1"/>
</dbReference>
<keyword evidence="8" id="KW-0671">Queuosine biosynthesis</keyword>
<evidence type="ECO:0000256" key="8">
    <source>
        <dbReference type="PIRNR" id="PIRNR006113"/>
    </source>
</evidence>
<evidence type="ECO:0000256" key="1">
    <source>
        <dbReference type="ARBA" id="ARBA00005061"/>
    </source>
</evidence>
<proteinExistence type="inferred from homology"/>
<keyword evidence="5 8" id="KW-0862">Zinc</keyword>
<evidence type="ECO:0000256" key="7">
    <source>
        <dbReference type="ARBA" id="ARBA00048807"/>
    </source>
</evidence>
<dbReference type="Proteomes" id="UP001602013">
    <property type="component" value="Unassembled WGS sequence"/>
</dbReference>
<evidence type="ECO:0000256" key="5">
    <source>
        <dbReference type="ARBA" id="ARBA00022833"/>
    </source>
</evidence>
<reference evidence="9 10" key="1">
    <citation type="submission" date="2024-10" db="EMBL/GenBank/DDBJ databases">
        <title>The Natural Products Discovery Center: Release of the First 8490 Sequenced Strains for Exploring Actinobacteria Biosynthetic Diversity.</title>
        <authorList>
            <person name="Kalkreuter E."/>
            <person name="Kautsar S.A."/>
            <person name="Yang D."/>
            <person name="Bader C.D."/>
            <person name="Teijaro C.N."/>
            <person name="Fluegel L."/>
            <person name="Davis C.M."/>
            <person name="Simpson J.R."/>
            <person name="Lauterbach L."/>
            <person name="Steele A.D."/>
            <person name="Gui C."/>
            <person name="Meng S."/>
            <person name="Li G."/>
            <person name="Viehrig K."/>
            <person name="Ye F."/>
            <person name="Su P."/>
            <person name="Kiefer A.F."/>
            <person name="Nichols A."/>
            <person name="Cepeda A.J."/>
            <person name="Yan W."/>
            <person name="Fan B."/>
            <person name="Jiang Y."/>
            <person name="Adhikari A."/>
            <person name="Zheng C.-J."/>
            <person name="Schuster L."/>
            <person name="Cowan T.M."/>
            <person name="Smanski M.J."/>
            <person name="Chevrette M.G."/>
            <person name="De Carvalho L.P.S."/>
            <person name="Shen B."/>
        </authorList>
    </citation>
    <scope>NUCLEOTIDE SEQUENCE [LARGE SCALE GENOMIC DNA]</scope>
    <source>
        <strain evidence="9 10">NPDC002173</strain>
    </source>
</reference>
<dbReference type="EMBL" id="JBIASD010000004">
    <property type="protein sequence ID" value="MFF3665505.1"/>
    <property type="molecule type" value="Genomic_DNA"/>
</dbReference>
<dbReference type="InterPro" id="IPR038418">
    <property type="entry name" value="6-PTP_synth/QueD_sf"/>
</dbReference>
<evidence type="ECO:0000313" key="9">
    <source>
        <dbReference type="EMBL" id="MFF3665505.1"/>
    </source>
</evidence>
<dbReference type="GO" id="GO:0070497">
    <property type="term" value="F:6-carboxytetrahydropterin synthase activity"/>
    <property type="evidence" value="ECO:0007669"/>
    <property type="project" value="UniProtKB-EC"/>
</dbReference>
<dbReference type="EC" id="4.-.-.-" evidence="8"/>
<dbReference type="Gene3D" id="3.30.479.10">
    <property type="entry name" value="6-pyruvoyl tetrahydropterin synthase/QueD"/>
    <property type="match status" value="2"/>
</dbReference>
<dbReference type="PIRSF" id="PIRSF006113">
    <property type="entry name" value="PTP_synth"/>
    <property type="match status" value="1"/>
</dbReference>
<gene>
    <name evidence="9" type="primary">queD</name>
    <name evidence="9" type="ORF">ACFYXI_07910</name>
</gene>
<protein>
    <recommendedName>
        <fullName evidence="3 8">6-carboxy-5,6,7,8-tetrahydropterin synthase</fullName>
        <ecNumber evidence="8">4.-.-.-</ecNumber>
    </recommendedName>
</protein>
<sequence length="128" mass="14598">MHRISKTFQFEAAHRLATLPPEHKCSHRHGHSYTVQVVVAAERLTGPGFVVDFGELRPLRRYLAETFDHRDLNDVLDVEPTSENLAHHLFHWCAEHLVLPKGAHVERVRVSETASTWAEYAPDGGTVW</sequence>
<evidence type="ECO:0000256" key="2">
    <source>
        <dbReference type="ARBA" id="ARBA00008900"/>
    </source>
</evidence>
<keyword evidence="6 8" id="KW-0456">Lyase</keyword>
<dbReference type="RefSeq" id="WP_387409515.1">
    <property type="nucleotide sequence ID" value="NZ_JBIASD010000004.1"/>
</dbReference>
<organism evidence="9 10">
    <name type="scientific">Microtetraspora malaysiensis</name>
    <dbReference type="NCBI Taxonomy" id="161358"/>
    <lineage>
        <taxon>Bacteria</taxon>
        <taxon>Bacillati</taxon>
        <taxon>Actinomycetota</taxon>
        <taxon>Actinomycetes</taxon>
        <taxon>Streptosporangiales</taxon>
        <taxon>Streptosporangiaceae</taxon>
        <taxon>Microtetraspora</taxon>
    </lineage>
</organism>
<evidence type="ECO:0000256" key="3">
    <source>
        <dbReference type="ARBA" id="ARBA00018141"/>
    </source>
</evidence>
<name>A0ABW6SP14_9ACTN</name>
<evidence type="ECO:0000256" key="4">
    <source>
        <dbReference type="ARBA" id="ARBA00022723"/>
    </source>
</evidence>
<dbReference type="InterPro" id="IPR007115">
    <property type="entry name" value="6-PTP_synth/QueD"/>
</dbReference>
<keyword evidence="4 8" id="KW-0479">Metal-binding</keyword>
<evidence type="ECO:0000256" key="6">
    <source>
        <dbReference type="ARBA" id="ARBA00023239"/>
    </source>
</evidence>